<dbReference type="Proteomes" id="UP000594262">
    <property type="component" value="Unplaced"/>
</dbReference>
<dbReference type="Pfam" id="PF14473">
    <property type="entry name" value="RD3"/>
    <property type="match status" value="1"/>
</dbReference>
<accession>A0A7M5XBM2</accession>
<keyword evidence="2" id="KW-1185">Reference proteome</keyword>
<proteinExistence type="predicted"/>
<dbReference type="PANTHER" id="PTHR28489">
    <property type="entry name" value="RENTINAL DEGENERATION 3-LIKE"/>
    <property type="match status" value="1"/>
</dbReference>
<name>A0A7M5XBM2_9CNID</name>
<sequence length="196" mass="22859">MPAITPSTFVTNFKSVFAGNGNAQSNPSIRQTEYVNKKIISETLLQELEFQITENENYAKDLEKQKNSSSGRPDYTWLMDKPKTYRLPPLTRLELEEMSKYLHVDDVSLIIQEFRDAIDYDVAVDKLANYLKFIMNHHIHEKRKTKNSDEYQRFTINNNKFGTRPKSIKCHYETNQNEHLITPFVGALNKHVEKTG</sequence>
<dbReference type="InterPro" id="IPR028092">
    <property type="entry name" value="RD3"/>
</dbReference>
<evidence type="ECO:0000313" key="1">
    <source>
        <dbReference type="EnsemblMetazoa" id="CLYHEMP020747.2"/>
    </source>
</evidence>
<dbReference type="AlphaFoldDB" id="A0A7M5XBM2"/>
<reference evidence="1" key="1">
    <citation type="submission" date="2021-01" db="UniProtKB">
        <authorList>
            <consortium name="EnsemblMetazoa"/>
        </authorList>
    </citation>
    <scope>IDENTIFICATION</scope>
</reference>
<protein>
    <submittedName>
        <fullName evidence="1">Uncharacterized protein</fullName>
    </submittedName>
</protein>
<dbReference type="EnsemblMetazoa" id="CLYHEMT020747.2">
    <property type="protein sequence ID" value="CLYHEMP020747.2"/>
    <property type="gene ID" value="CLYHEMG020747"/>
</dbReference>
<dbReference type="PANTHER" id="PTHR28489:SF2">
    <property type="entry name" value="RENTINAL DEGENERATION 3-LIKE"/>
    <property type="match status" value="1"/>
</dbReference>
<evidence type="ECO:0000313" key="2">
    <source>
        <dbReference type="Proteomes" id="UP000594262"/>
    </source>
</evidence>
<dbReference type="OrthoDB" id="2020972at2759"/>
<organism evidence="1 2">
    <name type="scientific">Clytia hemisphaerica</name>
    <dbReference type="NCBI Taxonomy" id="252671"/>
    <lineage>
        <taxon>Eukaryota</taxon>
        <taxon>Metazoa</taxon>
        <taxon>Cnidaria</taxon>
        <taxon>Hydrozoa</taxon>
        <taxon>Hydroidolina</taxon>
        <taxon>Leptothecata</taxon>
        <taxon>Obeliida</taxon>
        <taxon>Clytiidae</taxon>
        <taxon>Clytia</taxon>
    </lineage>
</organism>